<feature type="domain" description="Ig-like" evidence="1">
    <location>
        <begin position="30"/>
        <end position="104"/>
    </location>
</feature>
<dbReference type="GO" id="GO:0009897">
    <property type="term" value="C:external side of plasma membrane"/>
    <property type="evidence" value="ECO:0007669"/>
    <property type="project" value="TreeGrafter"/>
</dbReference>
<dbReference type="SUPFAM" id="SSF48726">
    <property type="entry name" value="Immunoglobulin"/>
    <property type="match status" value="1"/>
</dbReference>
<organism evidence="2 3">
    <name type="scientific">Merluccius polli</name>
    <name type="common">Benguela hake</name>
    <name type="synonym">Merluccius cadenati</name>
    <dbReference type="NCBI Taxonomy" id="89951"/>
    <lineage>
        <taxon>Eukaryota</taxon>
        <taxon>Metazoa</taxon>
        <taxon>Chordata</taxon>
        <taxon>Craniata</taxon>
        <taxon>Vertebrata</taxon>
        <taxon>Euteleostomi</taxon>
        <taxon>Actinopterygii</taxon>
        <taxon>Neopterygii</taxon>
        <taxon>Teleostei</taxon>
        <taxon>Neoteleostei</taxon>
        <taxon>Acanthomorphata</taxon>
        <taxon>Zeiogadaria</taxon>
        <taxon>Gadariae</taxon>
        <taxon>Gadiformes</taxon>
        <taxon>Gadoidei</taxon>
        <taxon>Merlucciidae</taxon>
        <taxon>Merluccius</taxon>
    </lineage>
</organism>
<dbReference type="PANTHER" id="PTHR11422:SF5">
    <property type="entry name" value="DIVERSE IMMUNOGLOBULIN DOMAIN-CONTAINING PROTEIN 1.1 ISOFORM X1-RELATED"/>
    <property type="match status" value="1"/>
</dbReference>
<dbReference type="EMBL" id="JAOPHQ010000562">
    <property type="protein sequence ID" value="KAK0154409.1"/>
    <property type="molecule type" value="Genomic_DNA"/>
</dbReference>
<dbReference type="AlphaFoldDB" id="A0AA47N8V8"/>
<dbReference type="GO" id="GO:0070374">
    <property type="term" value="P:positive regulation of ERK1 and ERK2 cascade"/>
    <property type="evidence" value="ECO:0007669"/>
    <property type="project" value="TreeGrafter"/>
</dbReference>
<dbReference type="GO" id="GO:0042289">
    <property type="term" value="F:MHC class II protein binding"/>
    <property type="evidence" value="ECO:0007669"/>
    <property type="project" value="TreeGrafter"/>
</dbReference>
<dbReference type="InterPro" id="IPR013106">
    <property type="entry name" value="Ig_V-set"/>
</dbReference>
<gene>
    <name evidence="2" type="ORF">N1851_003496</name>
</gene>
<evidence type="ECO:0000259" key="1">
    <source>
        <dbReference type="PROSITE" id="PS50835"/>
    </source>
</evidence>
<dbReference type="InterPro" id="IPR036179">
    <property type="entry name" value="Ig-like_dom_sf"/>
</dbReference>
<dbReference type="Pfam" id="PF07686">
    <property type="entry name" value="V-set"/>
    <property type="match status" value="1"/>
</dbReference>
<evidence type="ECO:0000313" key="2">
    <source>
        <dbReference type="EMBL" id="KAK0154409.1"/>
    </source>
</evidence>
<dbReference type="GO" id="GO:0042110">
    <property type="term" value="P:T cell activation"/>
    <property type="evidence" value="ECO:0007669"/>
    <property type="project" value="TreeGrafter"/>
</dbReference>
<dbReference type="InterPro" id="IPR013783">
    <property type="entry name" value="Ig-like_fold"/>
</dbReference>
<protein>
    <recommendedName>
        <fullName evidence="1">Ig-like domain-containing protein</fullName>
    </recommendedName>
</protein>
<dbReference type="GO" id="GO:1990782">
    <property type="term" value="F:protein tyrosine kinase binding"/>
    <property type="evidence" value="ECO:0007669"/>
    <property type="project" value="TreeGrafter"/>
</dbReference>
<dbReference type="GO" id="GO:0045121">
    <property type="term" value="C:membrane raft"/>
    <property type="evidence" value="ECO:0007669"/>
    <property type="project" value="TreeGrafter"/>
</dbReference>
<dbReference type="PANTHER" id="PTHR11422">
    <property type="entry name" value="T-CELL SURFACE GLYCOPROTEIN CD4"/>
    <property type="match status" value="1"/>
</dbReference>
<dbReference type="GO" id="GO:0035723">
    <property type="term" value="P:interleukin-15-mediated signaling pathway"/>
    <property type="evidence" value="ECO:0007669"/>
    <property type="project" value="TreeGrafter"/>
</dbReference>
<evidence type="ECO:0000313" key="3">
    <source>
        <dbReference type="Proteomes" id="UP001174136"/>
    </source>
</evidence>
<accession>A0AA47N8V8</accession>
<dbReference type="PROSITE" id="PS50835">
    <property type="entry name" value="IG_LIKE"/>
    <property type="match status" value="1"/>
</dbReference>
<dbReference type="InterPro" id="IPR007110">
    <property type="entry name" value="Ig-like_dom"/>
</dbReference>
<dbReference type="Proteomes" id="UP001174136">
    <property type="component" value="Unassembled WGS sequence"/>
</dbReference>
<keyword evidence="3" id="KW-1185">Reference proteome</keyword>
<dbReference type="Gene3D" id="2.60.40.10">
    <property type="entry name" value="Immunoglobulins"/>
    <property type="match status" value="1"/>
</dbReference>
<reference evidence="2" key="1">
    <citation type="journal article" date="2023" name="Front. Mar. Sci.">
        <title>A new Merluccius polli reference genome to investigate the effects of global change in West African waters.</title>
        <authorList>
            <person name="Mateo J.L."/>
            <person name="Blanco-Fernandez C."/>
            <person name="Garcia-Vazquez E."/>
            <person name="Machado-Schiaffino G."/>
        </authorList>
    </citation>
    <scope>NUCLEOTIDE SEQUENCE</scope>
    <source>
        <strain evidence="2">C29</strain>
        <tissue evidence="2">Fin</tissue>
    </source>
</reference>
<proteinExistence type="predicted"/>
<name>A0AA47N8V8_MERPO</name>
<sequence length="201" mass="22351">MLSLTDILQNKEKCNKVTFSSEYHEDFRVGDCVSLPCNETWKDRNYECSGITWMFNKDKGATIELVVDGKVKSDVNRTRLHVTEDCSLEVKTLREEDGGLYSCRQYLSLSYQDHAQYTLGPIRNKKPKDMTICLSPDRDLDGGPTYASIVLPEGQRAVGTAQVEDGSSDAVTYASVRASPRLGGNAGDVDVHYATVNKRAK</sequence>
<comment type="caution">
    <text evidence="2">The sequence shown here is derived from an EMBL/GenBank/DDBJ whole genome shotgun (WGS) entry which is preliminary data.</text>
</comment>